<evidence type="ECO:0000313" key="11">
    <source>
        <dbReference type="EMBL" id="HIS70786.1"/>
    </source>
</evidence>
<dbReference type="Proteomes" id="UP000886742">
    <property type="component" value="Unassembled WGS sequence"/>
</dbReference>
<evidence type="ECO:0000313" key="12">
    <source>
        <dbReference type="Proteomes" id="UP000886742"/>
    </source>
</evidence>
<dbReference type="EMBL" id="DVJI01000010">
    <property type="protein sequence ID" value="HIS70786.1"/>
    <property type="molecule type" value="Genomic_DNA"/>
</dbReference>
<dbReference type="PIRSF" id="PIRSF006076">
    <property type="entry name" value="OM_assembly_OMP85"/>
    <property type="match status" value="1"/>
</dbReference>
<dbReference type="Pfam" id="PF01103">
    <property type="entry name" value="Omp85"/>
    <property type="match status" value="1"/>
</dbReference>
<name>A0A9D1FFV2_9PROT</name>
<evidence type="ECO:0000256" key="7">
    <source>
        <dbReference type="ARBA" id="ARBA00023237"/>
    </source>
</evidence>
<protein>
    <recommendedName>
        <fullName evidence="8">Outer membrane protein assembly factor BamA</fullName>
    </recommendedName>
</protein>
<evidence type="ECO:0000256" key="2">
    <source>
        <dbReference type="ARBA" id="ARBA00022452"/>
    </source>
</evidence>
<comment type="subcellular location">
    <subcellularLocation>
        <location evidence="1">Membrane</location>
    </subcellularLocation>
</comment>
<dbReference type="PANTHER" id="PTHR12815:SF47">
    <property type="entry name" value="TRANSLOCATION AND ASSEMBLY MODULE SUBUNIT TAMA"/>
    <property type="match status" value="1"/>
</dbReference>
<dbReference type="InterPro" id="IPR034746">
    <property type="entry name" value="POTRA"/>
</dbReference>
<keyword evidence="3" id="KW-0812">Transmembrane</keyword>
<dbReference type="PANTHER" id="PTHR12815">
    <property type="entry name" value="SORTING AND ASSEMBLY MACHINERY SAMM50 PROTEIN FAMILY MEMBER"/>
    <property type="match status" value="1"/>
</dbReference>
<dbReference type="NCBIfam" id="TIGR03303">
    <property type="entry name" value="OM_YaeT"/>
    <property type="match status" value="1"/>
</dbReference>
<feature type="chain" id="PRO_5038605121" description="Outer membrane protein assembly factor BamA" evidence="9">
    <location>
        <begin position="22"/>
        <end position="756"/>
    </location>
</feature>
<accession>A0A9D1FFV2</accession>
<proteinExistence type="predicted"/>
<dbReference type="Gene3D" id="3.10.20.310">
    <property type="entry name" value="membrane protein fhac"/>
    <property type="match status" value="5"/>
</dbReference>
<feature type="signal peptide" evidence="9">
    <location>
        <begin position="1"/>
        <end position="21"/>
    </location>
</feature>
<dbReference type="InterPro" id="IPR023707">
    <property type="entry name" value="OM_assembly_BamA"/>
</dbReference>
<dbReference type="InterPro" id="IPR000184">
    <property type="entry name" value="Bac_surfAg_D15"/>
</dbReference>
<dbReference type="AlphaFoldDB" id="A0A9D1FFV2"/>
<keyword evidence="6" id="KW-0472">Membrane</keyword>
<dbReference type="GO" id="GO:0071709">
    <property type="term" value="P:membrane assembly"/>
    <property type="evidence" value="ECO:0007669"/>
    <property type="project" value="InterPro"/>
</dbReference>
<dbReference type="InterPro" id="IPR010827">
    <property type="entry name" value="BamA/TamA_POTRA"/>
</dbReference>
<dbReference type="GO" id="GO:0009279">
    <property type="term" value="C:cell outer membrane"/>
    <property type="evidence" value="ECO:0007669"/>
    <property type="project" value="UniProtKB-UniRule"/>
</dbReference>
<reference evidence="11" key="2">
    <citation type="journal article" date="2021" name="PeerJ">
        <title>Extensive microbial diversity within the chicken gut microbiome revealed by metagenomics and culture.</title>
        <authorList>
            <person name="Gilroy R."/>
            <person name="Ravi A."/>
            <person name="Getino M."/>
            <person name="Pursley I."/>
            <person name="Horton D.L."/>
            <person name="Alikhan N.F."/>
            <person name="Baker D."/>
            <person name="Gharbi K."/>
            <person name="Hall N."/>
            <person name="Watson M."/>
            <person name="Adriaenssens E.M."/>
            <person name="Foster-Nyarko E."/>
            <person name="Jarju S."/>
            <person name="Secka A."/>
            <person name="Antonio M."/>
            <person name="Oren A."/>
            <person name="Chaudhuri R.R."/>
            <person name="La Ragione R."/>
            <person name="Hildebrand F."/>
            <person name="Pallen M.J."/>
        </authorList>
    </citation>
    <scope>NUCLEOTIDE SEQUENCE</scope>
    <source>
        <strain evidence="11">ChiGjej3B3-5194</strain>
    </source>
</reference>
<evidence type="ECO:0000256" key="8">
    <source>
        <dbReference type="NCBIfam" id="TIGR03303"/>
    </source>
</evidence>
<organism evidence="11 12">
    <name type="scientific">Candidatus Enterousia intestinigallinarum</name>
    <dbReference type="NCBI Taxonomy" id="2840790"/>
    <lineage>
        <taxon>Bacteria</taxon>
        <taxon>Pseudomonadati</taxon>
        <taxon>Pseudomonadota</taxon>
        <taxon>Alphaproteobacteria</taxon>
        <taxon>Candidatus Enterousia</taxon>
    </lineage>
</organism>
<evidence type="ECO:0000256" key="6">
    <source>
        <dbReference type="ARBA" id="ARBA00023136"/>
    </source>
</evidence>
<evidence type="ECO:0000256" key="3">
    <source>
        <dbReference type="ARBA" id="ARBA00022692"/>
    </source>
</evidence>
<keyword evidence="2" id="KW-1134">Transmembrane beta strand</keyword>
<evidence type="ECO:0000259" key="10">
    <source>
        <dbReference type="PROSITE" id="PS51779"/>
    </source>
</evidence>
<evidence type="ECO:0000256" key="5">
    <source>
        <dbReference type="ARBA" id="ARBA00022737"/>
    </source>
</evidence>
<evidence type="ECO:0000256" key="9">
    <source>
        <dbReference type="SAM" id="SignalP"/>
    </source>
</evidence>
<evidence type="ECO:0000256" key="4">
    <source>
        <dbReference type="ARBA" id="ARBA00022729"/>
    </source>
</evidence>
<dbReference type="Pfam" id="PF07244">
    <property type="entry name" value="POTRA"/>
    <property type="match status" value="5"/>
</dbReference>
<dbReference type="InterPro" id="IPR039910">
    <property type="entry name" value="D15-like"/>
</dbReference>
<dbReference type="PROSITE" id="PS51779">
    <property type="entry name" value="POTRA"/>
    <property type="match status" value="3"/>
</dbReference>
<feature type="domain" description="POTRA" evidence="10">
    <location>
        <begin position="22"/>
        <end position="89"/>
    </location>
</feature>
<dbReference type="Gene3D" id="2.40.160.50">
    <property type="entry name" value="membrane protein fhac: a member of the omp85/tpsb transporter family"/>
    <property type="match status" value="1"/>
</dbReference>
<gene>
    <name evidence="11" type="primary">bamA</name>
    <name evidence="11" type="ORF">IAD02_02240</name>
</gene>
<keyword evidence="7" id="KW-0998">Cell outer membrane</keyword>
<comment type="caution">
    <text evidence="11">The sequence shown here is derived from an EMBL/GenBank/DDBJ whole genome shotgun (WGS) entry which is preliminary data.</text>
</comment>
<feature type="domain" description="POTRA" evidence="10">
    <location>
        <begin position="343"/>
        <end position="416"/>
    </location>
</feature>
<keyword evidence="4 9" id="KW-0732">Signal</keyword>
<keyword evidence="5" id="KW-0677">Repeat</keyword>
<reference evidence="11" key="1">
    <citation type="submission" date="2020-10" db="EMBL/GenBank/DDBJ databases">
        <authorList>
            <person name="Gilroy R."/>
        </authorList>
    </citation>
    <scope>NUCLEOTIDE SEQUENCE</scope>
    <source>
        <strain evidence="11">ChiGjej3B3-5194</strain>
    </source>
</reference>
<sequence>MNAKKLFFTATAIMTAPAAFAATVSRIDVSGNQRMDAESIRILSDVKVGDNVSAEGANQVAKRLQESGYFSRVSVRMSGNVLKIDIAEAPTVNMVTIEGNDEISTDDLKKELRLKSRDPYDESVIGADVQRMLTIYQRKGFFGTKIEPQKIELDDNRVNVVYEIDEGHPTYIRNIEFEGNKVFRDSELRDQILSREHAWWRFMTQFDVFDEDRILYDQQMIRQFYMRNGYVDIQVTDANGVFTPDRQYYSVTFTVDEGEKYKFGKLTIKNPFPDVPDSELYDVIAMDDGDVYNIDLVDETISNLRGAVADHGYAFINVNPVPKKNDDTKTIDLEFDIEKTNRIYLNNINILGNVRTFDSVIEQLIPMRSGDPFSLQTIEEGRQNLMRTRYFKDVKMVPNRIADANMINLDIQVEEQPTGELSGGFGWSNINGFMVDAGITETNFMGRGQVVQLRGSIAQYQKQALFSFTEPYLFGRPLSAGFDVSYTMYDYSSLGGFGYDRDSLTVAGRLGWKLTDHWSQTVRLSASFDQNYDIQSATGWRDANLFTLGTYLRYYNLDTNFEQNTHTGIVGNIGIAYTGFGGSETYMRYNADIIGMVKFWDDRWQLRSSLEFGLLQPIDGDYISRVYRYFLGGESLRGFDIAGVGSRNWAYTTYSLGGMWKINGSTQLNFPIFIPDEYQIKGFVFFDYGILGKPPKEEYTYLGRPNYIDSDIRTSVGVGIYWNTPMGPMNFSWGWPLKMNKYDREQRFLLSFETQF</sequence>
<evidence type="ECO:0000256" key="1">
    <source>
        <dbReference type="ARBA" id="ARBA00004370"/>
    </source>
</evidence>
<feature type="domain" description="POTRA" evidence="10">
    <location>
        <begin position="90"/>
        <end position="167"/>
    </location>
</feature>